<proteinExistence type="predicted"/>
<name>A0A8X8YM35_SALSN</name>
<evidence type="ECO:0000313" key="3">
    <source>
        <dbReference type="Proteomes" id="UP000298416"/>
    </source>
</evidence>
<reference evidence="2" key="1">
    <citation type="submission" date="2018-01" db="EMBL/GenBank/DDBJ databases">
        <authorList>
            <person name="Mao J.F."/>
        </authorList>
    </citation>
    <scope>NUCLEOTIDE SEQUENCE</scope>
    <source>
        <strain evidence="2">Huo1</strain>
        <tissue evidence="2">Leaf</tissue>
    </source>
</reference>
<sequence length="133" mass="15100">MTSPSTSAQGYGANMGEHHSEKKTPTKSHKVITPNKKRMRLDHEPSPVKNVDKMCKTLKQEKTKLKNEISEMFRRFLSAGNVQQIGELLLDNRPLLKLYELYLEVKLDTTNKDQEGGSSYIPLLIPDSSTRDV</sequence>
<dbReference type="AlphaFoldDB" id="A0A8X8YM35"/>
<dbReference type="EMBL" id="PNBA02000002">
    <property type="protein sequence ID" value="KAG6434185.1"/>
    <property type="molecule type" value="Genomic_DNA"/>
</dbReference>
<evidence type="ECO:0000256" key="1">
    <source>
        <dbReference type="SAM" id="MobiDB-lite"/>
    </source>
</evidence>
<keyword evidence="3" id="KW-1185">Reference proteome</keyword>
<comment type="caution">
    <text evidence="2">The sequence shown here is derived from an EMBL/GenBank/DDBJ whole genome shotgun (WGS) entry which is preliminary data.</text>
</comment>
<gene>
    <name evidence="2" type="ORF">SASPL_105807</name>
</gene>
<protein>
    <submittedName>
        <fullName evidence="2">Uncharacterized protein</fullName>
    </submittedName>
</protein>
<feature type="region of interest" description="Disordered" evidence="1">
    <location>
        <begin position="1"/>
        <end position="51"/>
    </location>
</feature>
<accession>A0A8X8YM35</accession>
<reference evidence="2" key="2">
    <citation type="submission" date="2020-08" db="EMBL/GenBank/DDBJ databases">
        <title>Plant Genome Project.</title>
        <authorList>
            <person name="Zhang R.-G."/>
        </authorList>
    </citation>
    <scope>NUCLEOTIDE SEQUENCE</scope>
    <source>
        <strain evidence="2">Huo1</strain>
        <tissue evidence="2">Leaf</tissue>
    </source>
</reference>
<dbReference type="Proteomes" id="UP000298416">
    <property type="component" value="Unassembled WGS sequence"/>
</dbReference>
<feature type="compositionally biased region" description="Basic and acidic residues" evidence="1">
    <location>
        <begin position="41"/>
        <end position="51"/>
    </location>
</feature>
<evidence type="ECO:0000313" key="2">
    <source>
        <dbReference type="EMBL" id="KAG6434185.1"/>
    </source>
</evidence>
<organism evidence="2">
    <name type="scientific">Salvia splendens</name>
    <name type="common">Scarlet sage</name>
    <dbReference type="NCBI Taxonomy" id="180675"/>
    <lineage>
        <taxon>Eukaryota</taxon>
        <taxon>Viridiplantae</taxon>
        <taxon>Streptophyta</taxon>
        <taxon>Embryophyta</taxon>
        <taxon>Tracheophyta</taxon>
        <taxon>Spermatophyta</taxon>
        <taxon>Magnoliopsida</taxon>
        <taxon>eudicotyledons</taxon>
        <taxon>Gunneridae</taxon>
        <taxon>Pentapetalae</taxon>
        <taxon>asterids</taxon>
        <taxon>lamiids</taxon>
        <taxon>Lamiales</taxon>
        <taxon>Lamiaceae</taxon>
        <taxon>Nepetoideae</taxon>
        <taxon>Mentheae</taxon>
        <taxon>Salviinae</taxon>
        <taxon>Salvia</taxon>
        <taxon>Salvia subgen. Calosphace</taxon>
        <taxon>core Calosphace</taxon>
    </lineage>
</organism>
<feature type="compositionally biased region" description="Basic residues" evidence="1">
    <location>
        <begin position="25"/>
        <end position="40"/>
    </location>
</feature>